<evidence type="ECO:0000313" key="4">
    <source>
        <dbReference type="Proteomes" id="UP000050514"/>
    </source>
</evidence>
<comment type="caution">
    <text evidence="3">The sequence shown here is derived from an EMBL/GenBank/DDBJ whole genome shotgun (WGS) entry which is preliminary data.</text>
</comment>
<dbReference type="InterPro" id="IPR029044">
    <property type="entry name" value="Nucleotide-diphossugar_trans"/>
</dbReference>
<dbReference type="RefSeq" id="WP_061914853.1">
    <property type="nucleotide sequence ID" value="NZ_DF967971.1"/>
</dbReference>
<evidence type="ECO:0000259" key="2">
    <source>
        <dbReference type="Pfam" id="PF00535"/>
    </source>
</evidence>
<feature type="transmembrane region" description="Helical" evidence="1">
    <location>
        <begin position="249"/>
        <end position="267"/>
    </location>
</feature>
<dbReference type="AlphaFoldDB" id="A0A0P6X5S3"/>
<keyword evidence="3" id="KW-0808">Transferase</keyword>
<proteinExistence type="predicted"/>
<dbReference type="InterPro" id="IPR050834">
    <property type="entry name" value="Glycosyltransf_2"/>
</dbReference>
<dbReference type="STRING" id="360411.AC812_04360"/>
<keyword evidence="4" id="KW-1185">Reference proteome</keyword>
<keyword evidence="1" id="KW-0472">Membrane</keyword>
<dbReference type="PANTHER" id="PTHR43685">
    <property type="entry name" value="GLYCOSYLTRANSFERASE"/>
    <property type="match status" value="1"/>
</dbReference>
<name>A0A0P6X5S3_9CHLR</name>
<feature type="transmembrane region" description="Helical" evidence="1">
    <location>
        <begin position="300"/>
        <end position="322"/>
    </location>
</feature>
<evidence type="ECO:0000256" key="1">
    <source>
        <dbReference type="SAM" id="Phobius"/>
    </source>
</evidence>
<sequence>MVQSVSIIIPCYNEEKTISLLLDAIYRQTYPRHLMEVIVADGGSVDETRQRIAAFQQTHPDLKVRVIDNPKRIIPAALNRAIEASEGEIILRLDAHCVPAEDYIERSVQNLDKGVGDNVGGLWIIEPGSQDWIGYSIAAAAANPLGVGDARYRYSRHMGEVDTVPFGAFHRSLIEKIGGYDETLLTNEDYEFNTRIRQNGGKVFFDPAIRSIYYARPNLGSLARQYWRYGYWKWRMLRRYPRSLRWRQLLPPLFVTAVALMLILSMFMEITRFLLIGLLGLYGLALMVSAIPSAVQKRQWYLVIGVPLAIATMHFCWGLGFLTSMFRSLKS</sequence>
<evidence type="ECO:0000313" key="3">
    <source>
        <dbReference type="EMBL" id="KPL77244.1"/>
    </source>
</evidence>
<keyword evidence="1" id="KW-1133">Transmembrane helix</keyword>
<organism evidence="3 4">
    <name type="scientific">Bellilinea caldifistulae</name>
    <dbReference type="NCBI Taxonomy" id="360411"/>
    <lineage>
        <taxon>Bacteria</taxon>
        <taxon>Bacillati</taxon>
        <taxon>Chloroflexota</taxon>
        <taxon>Anaerolineae</taxon>
        <taxon>Anaerolineales</taxon>
        <taxon>Anaerolineaceae</taxon>
        <taxon>Bellilinea</taxon>
    </lineage>
</organism>
<feature type="transmembrane region" description="Helical" evidence="1">
    <location>
        <begin position="274"/>
        <end position="294"/>
    </location>
</feature>
<dbReference type="Gene3D" id="3.90.550.10">
    <property type="entry name" value="Spore Coat Polysaccharide Biosynthesis Protein SpsA, Chain A"/>
    <property type="match status" value="1"/>
</dbReference>
<protein>
    <submittedName>
        <fullName evidence="3">Glycosyl transferase</fullName>
    </submittedName>
</protein>
<feature type="domain" description="Glycosyltransferase 2-like" evidence="2">
    <location>
        <begin position="6"/>
        <end position="177"/>
    </location>
</feature>
<dbReference type="EMBL" id="LGHJ01000010">
    <property type="protein sequence ID" value="KPL77244.1"/>
    <property type="molecule type" value="Genomic_DNA"/>
</dbReference>
<gene>
    <name evidence="3" type="ORF">AC812_04360</name>
</gene>
<dbReference type="OrthoDB" id="9766971at2"/>
<dbReference type="InterPro" id="IPR001173">
    <property type="entry name" value="Glyco_trans_2-like"/>
</dbReference>
<dbReference type="Proteomes" id="UP000050514">
    <property type="component" value="Unassembled WGS sequence"/>
</dbReference>
<keyword evidence="1" id="KW-0812">Transmembrane</keyword>
<dbReference type="GO" id="GO:0016740">
    <property type="term" value="F:transferase activity"/>
    <property type="evidence" value="ECO:0007669"/>
    <property type="project" value="UniProtKB-KW"/>
</dbReference>
<dbReference type="Pfam" id="PF00535">
    <property type="entry name" value="Glycos_transf_2"/>
    <property type="match status" value="1"/>
</dbReference>
<accession>A0A0P6X5S3</accession>
<dbReference type="PANTHER" id="PTHR43685:SF2">
    <property type="entry name" value="GLYCOSYLTRANSFERASE 2-LIKE DOMAIN-CONTAINING PROTEIN"/>
    <property type="match status" value="1"/>
</dbReference>
<dbReference type="SUPFAM" id="SSF53448">
    <property type="entry name" value="Nucleotide-diphospho-sugar transferases"/>
    <property type="match status" value="1"/>
</dbReference>
<reference evidence="3 4" key="1">
    <citation type="submission" date="2015-07" db="EMBL/GenBank/DDBJ databases">
        <title>Draft genome of Bellilinea caldifistulae DSM 17877.</title>
        <authorList>
            <person name="Hemp J."/>
            <person name="Ward L.M."/>
            <person name="Pace L.A."/>
            <person name="Fischer W.W."/>
        </authorList>
    </citation>
    <scope>NUCLEOTIDE SEQUENCE [LARGE SCALE GENOMIC DNA]</scope>
    <source>
        <strain evidence="3 4">GOMI-1</strain>
    </source>
</reference>
<dbReference type="CDD" id="cd02525">
    <property type="entry name" value="Succinoglycan_BP_ExoA"/>
    <property type="match status" value="1"/>
</dbReference>